<sequence>MKTKVLFAFAAGFLSICAYSQKKEMAVYAEKKGNDYYLIRLEQDQPIPNVYVYSNGVTKPYKKIYRSERRCNGLSGYDGFQQFHERRNGFCP</sequence>
<accession>A0A376E0W0</accession>
<proteinExistence type="predicted"/>
<name>A0A376E0W0_CHRCU</name>
<dbReference type="EMBL" id="UFVQ01000003">
    <property type="protein sequence ID" value="STC99562.1"/>
    <property type="molecule type" value="Genomic_DNA"/>
</dbReference>
<organism evidence="1 2">
    <name type="scientific">Chryseobacterium carnipullorum</name>
    <dbReference type="NCBI Taxonomy" id="1124835"/>
    <lineage>
        <taxon>Bacteria</taxon>
        <taxon>Pseudomonadati</taxon>
        <taxon>Bacteroidota</taxon>
        <taxon>Flavobacteriia</taxon>
        <taxon>Flavobacteriales</taxon>
        <taxon>Weeksellaceae</taxon>
        <taxon>Chryseobacterium group</taxon>
        <taxon>Chryseobacterium</taxon>
    </lineage>
</organism>
<gene>
    <name evidence="1" type="ORF">NCTC13533_02787</name>
</gene>
<dbReference type="AlphaFoldDB" id="A0A376E0W0"/>
<protein>
    <submittedName>
        <fullName evidence="1">Uncharacterized protein</fullName>
    </submittedName>
</protein>
<evidence type="ECO:0000313" key="2">
    <source>
        <dbReference type="Proteomes" id="UP000255224"/>
    </source>
</evidence>
<dbReference type="RefSeq" id="WP_228426203.1">
    <property type="nucleotide sequence ID" value="NZ_UFVQ01000003.1"/>
</dbReference>
<reference evidence="1 2" key="1">
    <citation type="submission" date="2018-06" db="EMBL/GenBank/DDBJ databases">
        <authorList>
            <consortium name="Pathogen Informatics"/>
            <person name="Doyle S."/>
        </authorList>
    </citation>
    <scope>NUCLEOTIDE SEQUENCE [LARGE SCALE GENOMIC DNA]</scope>
    <source>
        <strain evidence="1 2">NCTC13533</strain>
    </source>
</reference>
<evidence type="ECO:0000313" key="1">
    <source>
        <dbReference type="EMBL" id="STC99562.1"/>
    </source>
</evidence>
<dbReference type="Proteomes" id="UP000255224">
    <property type="component" value="Unassembled WGS sequence"/>
</dbReference>